<dbReference type="InterPro" id="IPR035905">
    <property type="entry name" value="Barstar-like_sf"/>
</dbReference>
<feature type="domain" description="Barstar (barnase inhibitor)" evidence="2">
    <location>
        <begin position="163"/>
        <end position="264"/>
    </location>
</feature>
<sequence>MATEDSSGPTPGHWQDCSDVYDFLDQIRLRPGMWLPGGSLPHLQSLLTGYRAALGVHGVEEDFAFWPEDDFNRWLQERRGIASSLSWAVEIERGTPEGSTPVEEFFRLLDAYRSESAQEPGRVVAPADRFPGLEYMDNTFVTLFRRPQLLADAGRRLEERGFRVVHLAAGEWARERDMHRAFAAALRFPDYYGNNLDALNDCLGDVACHGPYDDAPEGAGLVLSVTDYDRFAAACPQTAQAVLDIVAGLARRAAVLRRRFFCLVHSDDPDIRFEPVGAMPVLWNRDERADAKRR</sequence>
<dbReference type="Pfam" id="PF01337">
    <property type="entry name" value="Barstar"/>
    <property type="match status" value="1"/>
</dbReference>
<comment type="similarity">
    <text evidence="1">Belongs to the barstar family.</text>
</comment>
<dbReference type="InterPro" id="IPR000468">
    <property type="entry name" value="Barstar"/>
</dbReference>
<protein>
    <submittedName>
        <fullName evidence="3">Barstar family protein</fullName>
    </submittedName>
</protein>
<dbReference type="Gene3D" id="3.30.370.10">
    <property type="entry name" value="Barstar-like"/>
    <property type="match status" value="1"/>
</dbReference>
<evidence type="ECO:0000256" key="1">
    <source>
        <dbReference type="ARBA" id="ARBA00006845"/>
    </source>
</evidence>
<dbReference type="EMBL" id="CP108313">
    <property type="protein sequence ID" value="WTW70896.1"/>
    <property type="molecule type" value="Genomic_DNA"/>
</dbReference>
<organism evidence="3">
    <name type="scientific">Streptomyces sp. NBC_00008</name>
    <dbReference type="NCBI Taxonomy" id="2903610"/>
    <lineage>
        <taxon>Bacteria</taxon>
        <taxon>Bacillati</taxon>
        <taxon>Actinomycetota</taxon>
        <taxon>Actinomycetes</taxon>
        <taxon>Kitasatosporales</taxon>
        <taxon>Streptomycetaceae</taxon>
        <taxon>Streptomyces</taxon>
    </lineage>
</organism>
<dbReference type="SUPFAM" id="SSF52038">
    <property type="entry name" value="Barstar-related"/>
    <property type="match status" value="1"/>
</dbReference>
<gene>
    <name evidence="3" type="ORF">OG398_22835</name>
</gene>
<dbReference type="AlphaFoldDB" id="A0AAU2VTQ3"/>
<evidence type="ECO:0000313" key="3">
    <source>
        <dbReference type="EMBL" id="WTW70896.1"/>
    </source>
</evidence>
<evidence type="ECO:0000259" key="2">
    <source>
        <dbReference type="Pfam" id="PF01337"/>
    </source>
</evidence>
<name>A0AAU2VTQ3_9ACTN</name>
<reference evidence="3" key="1">
    <citation type="submission" date="2022-10" db="EMBL/GenBank/DDBJ databases">
        <title>The complete genomes of actinobacterial strains from the NBC collection.</title>
        <authorList>
            <person name="Joergensen T.S."/>
            <person name="Alvarez Arevalo M."/>
            <person name="Sterndorff E.B."/>
            <person name="Faurdal D."/>
            <person name="Vuksanovic O."/>
            <person name="Mourched A.-S."/>
            <person name="Charusanti P."/>
            <person name="Shaw S."/>
            <person name="Blin K."/>
            <person name="Weber T."/>
        </authorList>
    </citation>
    <scope>NUCLEOTIDE SEQUENCE</scope>
    <source>
        <strain evidence="3">NBC_00008</strain>
    </source>
</reference>
<proteinExistence type="inferred from homology"/>
<accession>A0AAU2VTQ3</accession>